<keyword evidence="5" id="KW-0342">GTP-binding</keyword>
<evidence type="ECO:0000259" key="8">
    <source>
        <dbReference type="PROSITE" id="PS51718"/>
    </source>
</evidence>
<evidence type="ECO:0000313" key="10">
    <source>
        <dbReference type="Proteomes" id="UP000595481"/>
    </source>
</evidence>
<dbReference type="Proteomes" id="UP000595481">
    <property type="component" value="Chromosome"/>
</dbReference>
<gene>
    <name evidence="9" type="ORF">I6H43_20745</name>
</gene>
<organism evidence="9 10">
    <name type="scientific">Aeromonas jandaei</name>
    <dbReference type="NCBI Taxonomy" id="650"/>
    <lineage>
        <taxon>Bacteria</taxon>
        <taxon>Pseudomonadati</taxon>
        <taxon>Pseudomonadota</taxon>
        <taxon>Gammaproteobacteria</taxon>
        <taxon>Aeromonadales</taxon>
        <taxon>Aeromonadaceae</taxon>
        <taxon>Aeromonas</taxon>
    </lineage>
</organism>
<dbReference type="InterPro" id="IPR030381">
    <property type="entry name" value="G_DYNAMIN_dom"/>
</dbReference>
<keyword evidence="2" id="KW-0547">Nucleotide-binding</keyword>
<dbReference type="Gene3D" id="3.40.50.300">
    <property type="entry name" value="P-loop containing nucleotide triphosphate hydrolases"/>
    <property type="match status" value="1"/>
</dbReference>
<keyword evidence="10" id="KW-1185">Reference proteome</keyword>
<evidence type="ECO:0000256" key="2">
    <source>
        <dbReference type="ARBA" id="ARBA00022741"/>
    </source>
</evidence>
<proteinExistence type="predicted"/>
<keyword evidence="4 7" id="KW-0175">Coiled coil</keyword>
<keyword evidence="3" id="KW-0378">Hydrolase</keyword>
<dbReference type="GeneID" id="69553751"/>
<dbReference type="InterPro" id="IPR027417">
    <property type="entry name" value="P-loop_NTPase"/>
</dbReference>
<dbReference type="SUPFAM" id="SSF52540">
    <property type="entry name" value="P-loop containing nucleoside triphosphate hydrolases"/>
    <property type="match status" value="1"/>
</dbReference>
<evidence type="ECO:0000256" key="7">
    <source>
        <dbReference type="SAM" id="Coils"/>
    </source>
</evidence>
<keyword evidence="6" id="KW-0472">Membrane</keyword>
<evidence type="ECO:0000313" key="9">
    <source>
        <dbReference type="EMBL" id="QQB19887.1"/>
    </source>
</evidence>
<dbReference type="EMBL" id="CP066092">
    <property type="protein sequence ID" value="QQB19887.1"/>
    <property type="molecule type" value="Genomic_DNA"/>
</dbReference>
<evidence type="ECO:0000256" key="4">
    <source>
        <dbReference type="ARBA" id="ARBA00023054"/>
    </source>
</evidence>
<reference evidence="9 10" key="1">
    <citation type="submission" date="2020-12" db="EMBL/GenBank/DDBJ databases">
        <title>FDA dAtabase for Regulatory Grade micrObial Sequences (FDA-ARGOS): Supporting development and validation of Infectious Disease Dx tests.</title>
        <authorList>
            <person name="Sproer C."/>
            <person name="Gronow S."/>
            <person name="Severitt S."/>
            <person name="Schroder I."/>
            <person name="Tallon L."/>
            <person name="Sadzewicz L."/>
            <person name="Zhao X."/>
            <person name="Boylan J."/>
            <person name="Ott S."/>
            <person name="Bowen H."/>
            <person name="Vavikolanu K."/>
            <person name="Mehta A."/>
            <person name="Aluvathingal J."/>
            <person name="Nadendla S."/>
            <person name="Lowell S."/>
            <person name="Myers T."/>
            <person name="Yan Y."/>
            <person name="Sichtig H."/>
        </authorList>
    </citation>
    <scope>NUCLEOTIDE SEQUENCE [LARGE SCALE GENOMIC DNA]</scope>
    <source>
        <strain evidence="9 10">FDAARGOS_986</strain>
    </source>
</reference>
<dbReference type="PANTHER" id="PTHR10465">
    <property type="entry name" value="TRANSMEMBRANE GTPASE FZO1"/>
    <property type="match status" value="1"/>
</dbReference>
<evidence type="ECO:0000256" key="5">
    <source>
        <dbReference type="ARBA" id="ARBA00023134"/>
    </source>
</evidence>
<dbReference type="PROSITE" id="PS51718">
    <property type="entry name" value="G_DYNAMIN_2"/>
    <property type="match status" value="1"/>
</dbReference>
<protein>
    <submittedName>
        <fullName evidence="9">Dynamin family protein</fullName>
    </submittedName>
</protein>
<accession>A0A7T4A9M3</accession>
<sequence>MHENNIELLCHEAERLLELNIDLLQKMLIEPTVLGDSNAQLFDRMKAEKRIEELQGEQKKILGKEMVLAVVGTMKAGKSTTINAIVGKEILPNRNRPMTSIPTLIRHVPDKIIPELRLDNIEPIQKLFVTLQKKIDTEDGKKLLTELKKDQAQWKLLDIIADNTWLKGNYYGEDDIFSCLASLNDLVRLATALRVDFPFSAYEEVHKLPVIEVEFSHLVGIDDCQGTLTLLDTPGPNEAGQPQLQAMMHDQLQKASAVLAVLDYTQLKSEADQQVRKELNAIAEVAAGRLFVLVNKFDQKNANSDNAETVKQAIPAMLDSGALNSGRVYPGSSLRAYLANRARRAVDQAGKLSDSEEWVDDFAKMAFGLDWKEDEDDVLADVGVVLKKANTIWRTSLFEKLITEVIHAAHAKAAALAVDSAAAKLVQNAENIDEYLSLRHQGLQASIHTLQTQIKSLIKDIEEVAACQQEVDKEVKCVMRNITNETKNLLDNTESELEKELDKYFQEGKRQEEALNKEFERHSKHGKNNSEESDKRGVIGTIWGTLVGSTGQQTRDFDPDNPEVKFSEHAEATQFIKKIEESVIGILAEKENEIKPMLTEVVGGIEGSFHSKTMLAVDKIANQINSRLEEDGFTVKVSFPKISDLKTHLATDTRITNLLEQKTFSETRHRRSSGIWGTLCGWFNTDDWGWETYKEDVTRSVVNINKIKDAVRNQTKEHFEKLNNAIDEQVNIPILKEIECFFITFKGKVEQLRHTLIQSTEDHKSSQQEQEQLTERLSALRKLTPEMISDSKMLKKDLETML</sequence>
<evidence type="ECO:0000256" key="3">
    <source>
        <dbReference type="ARBA" id="ARBA00022801"/>
    </source>
</evidence>
<dbReference type="CDD" id="cd00882">
    <property type="entry name" value="Ras_like_GTPase"/>
    <property type="match status" value="1"/>
</dbReference>
<dbReference type="InterPro" id="IPR027094">
    <property type="entry name" value="Mitofusin_fam"/>
</dbReference>
<evidence type="ECO:0000256" key="1">
    <source>
        <dbReference type="ARBA" id="ARBA00004370"/>
    </source>
</evidence>
<feature type="coiled-coil region" evidence="7">
    <location>
        <begin position="483"/>
        <end position="514"/>
    </location>
</feature>
<evidence type="ECO:0000256" key="6">
    <source>
        <dbReference type="ARBA" id="ARBA00023136"/>
    </source>
</evidence>
<name>A0A7T4A9M3_AERJA</name>
<comment type="subcellular location">
    <subcellularLocation>
        <location evidence="1">Membrane</location>
    </subcellularLocation>
</comment>
<feature type="domain" description="Dynamin-type G" evidence="8">
    <location>
        <begin position="62"/>
        <end position="402"/>
    </location>
</feature>
<dbReference type="Pfam" id="PF00350">
    <property type="entry name" value="Dynamin_N"/>
    <property type="match status" value="1"/>
</dbReference>
<dbReference type="PANTHER" id="PTHR10465:SF0">
    <property type="entry name" value="SARCALUMENIN"/>
    <property type="match status" value="1"/>
</dbReference>
<dbReference type="RefSeq" id="WP_042029649.1">
    <property type="nucleotide sequence ID" value="NZ_CAWMFX010000005.1"/>
</dbReference>
<dbReference type="InterPro" id="IPR045063">
    <property type="entry name" value="Dynamin_N"/>
</dbReference>